<keyword evidence="2" id="KW-1185">Reference proteome</keyword>
<proteinExistence type="predicted"/>
<protein>
    <submittedName>
        <fullName evidence="1">Uncharacterized protein</fullName>
    </submittedName>
</protein>
<organism evidence="1 2">
    <name type="scientific">Melipona quadrifasciata</name>
    <dbReference type="NCBI Taxonomy" id="166423"/>
    <lineage>
        <taxon>Eukaryota</taxon>
        <taxon>Metazoa</taxon>
        <taxon>Ecdysozoa</taxon>
        <taxon>Arthropoda</taxon>
        <taxon>Hexapoda</taxon>
        <taxon>Insecta</taxon>
        <taxon>Pterygota</taxon>
        <taxon>Neoptera</taxon>
        <taxon>Endopterygota</taxon>
        <taxon>Hymenoptera</taxon>
        <taxon>Apocrita</taxon>
        <taxon>Aculeata</taxon>
        <taxon>Apoidea</taxon>
        <taxon>Anthophila</taxon>
        <taxon>Apidae</taxon>
        <taxon>Melipona</taxon>
    </lineage>
</organism>
<gene>
    <name evidence="1" type="ORF">WN51_10835</name>
</gene>
<sequence length="49" mass="5783">MRQRTSLKNSRNNDGNALPCDRYRLLLDARRKVFVSLRNSGPSNRRTDY</sequence>
<reference evidence="1 2" key="1">
    <citation type="submission" date="2015-07" db="EMBL/GenBank/DDBJ databases">
        <title>The genome of Melipona quadrifasciata.</title>
        <authorList>
            <person name="Pan H."/>
            <person name="Kapheim K."/>
        </authorList>
    </citation>
    <scope>NUCLEOTIDE SEQUENCE [LARGE SCALE GENOMIC DNA]</scope>
    <source>
        <strain evidence="1">0111107301</strain>
        <tissue evidence="1">Whole body</tissue>
    </source>
</reference>
<name>A0A0M9A750_9HYME</name>
<evidence type="ECO:0000313" key="2">
    <source>
        <dbReference type="Proteomes" id="UP000053105"/>
    </source>
</evidence>
<dbReference type="Proteomes" id="UP000053105">
    <property type="component" value="Unassembled WGS sequence"/>
</dbReference>
<evidence type="ECO:0000313" key="1">
    <source>
        <dbReference type="EMBL" id="KOX77229.1"/>
    </source>
</evidence>
<dbReference type="EMBL" id="KQ435733">
    <property type="protein sequence ID" value="KOX77229.1"/>
    <property type="molecule type" value="Genomic_DNA"/>
</dbReference>
<accession>A0A0M9A750</accession>
<dbReference type="AlphaFoldDB" id="A0A0M9A750"/>